<dbReference type="InterPro" id="IPR000312">
    <property type="entry name" value="Glycosyl_Trfase_fam3"/>
</dbReference>
<evidence type="ECO:0000256" key="3">
    <source>
        <dbReference type="ARBA" id="ARBA00022822"/>
    </source>
</evidence>
<dbReference type="AlphaFoldDB" id="A0A7Z0VMT7"/>
<dbReference type="Pfam" id="PF00591">
    <property type="entry name" value="Glycos_transf_3"/>
    <property type="match status" value="1"/>
</dbReference>
<reference evidence="6 7" key="1">
    <citation type="submission" date="2016-06" db="EMBL/GenBank/DDBJ databases">
        <title>Genome sequence of endosymbiont of Candidatus Endolucinida thiodiazotropha.</title>
        <authorList>
            <person name="Poehlein A."/>
            <person name="Koenig S."/>
            <person name="Heiden S.E."/>
            <person name="Thuermer A."/>
            <person name="Voget S."/>
            <person name="Daniel R."/>
            <person name="Markert S."/>
            <person name="Gros O."/>
            <person name="Schweder T."/>
        </authorList>
    </citation>
    <scope>NUCLEOTIDE SEQUENCE [LARGE SCALE GENOMIC DNA]</scope>
    <source>
        <strain evidence="6 7">COS</strain>
    </source>
</reference>
<evidence type="ECO:0000313" key="7">
    <source>
        <dbReference type="Proteomes" id="UP000094769"/>
    </source>
</evidence>
<dbReference type="GO" id="GO:0004048">
    <property type="term" value="F:anthranilate phosphoribosyltransferase activity"/>
    <property type="evidence" value="ECO:0007669"/>
    <property type="project" value="UniProtKB-EC"/>
</dbReference>
<dbReference type="EMBL" id="MARB01000007">
    <property type="protein sequence ID" value="ODJ88205.1"/>
    <property type="molecule type" value="Genomic_DNA"/>
</dbReference>
<sequence>MTDTMTSQALMHSIIQRIATGPELSKDISLEEASKGMAAILRGEIDEVQAAIFLIALRMKRETDDENKGALEAILNISQSRQVEIDQLISLADPYDGVNRNLPVSPFIPAVLAACGLPCVSHGLDTVGPKFGVTHRHVLQAAGIGVDLDLDSAASRLEDPELGWAYVDQRTFCPGLHNLTDLRQKIIKRQVLTTVEVLAKPLVARSKTHLVTGYVHKPYPAKYASLARFAGFEGCLLVRGIEGGVIPSLRQQGMVYRYDDLGDEQPVEITPESLGINQTLRAVPLPEDDAIRIGGDEVARIKDIGGAASAAAETGMRALHGEQGPAYDSLVYSCALILWHAGVCSTIVSAADQVRQVLDSGRAHQRIR</sequence>
<dbReference type="RefSeq" id="WP_069123506.1">
    <property type="nucleotide sequence ID" value="NZ_MARB01000007.1"/>
</dbReference>
<feature type="domain" description="Glycosyl transferase family 3 N-terminal" evidence="5">
    <location>
        <begin position="13"/>
        <end position="76"/>
    </location>
</feature>
<dbReference type="SUPFAM" id="SSF47648">
    <property type="entry name" value="Nucleoside phosphorylase/phosphoribosyltransferase N-terminal domain"/>
    <property type="match status" value="1"/>
</dbReference>
<comment type="caution">
    <text evidence="6">The sequence shown here is derived from an EMBL/GenBank/DDBJ whole genome shotgun (WGS) entry which is preliminary data.</text>
</comment>
<name>A0A7Z0VMT7_9GAMM</name>
<dbReference type="EC" id="2.4.2.18" evidence="6"/>
<keyword evidence="7" id="KW-1185">Reference proteome</keyword>
<keyword evidence="3" id="KW-0822">Tryptophan biosynthesis</keyword>
<organism evidence="6 7">
    <name type="scientific">Candidatus Thiodiazotropha endolucinida</name>
    <dbReference type="NCBI Taxonomy" id="1655433"/>
    <lineage>
        <taxon>Bacteria</taxon>
        <taxon>Pseudomonadati</taxon>
        <taxon>Pseudomonadota</taxon>
        <taxon>Gammaproteobacteria</taxon>
        <taxon>Chromatiales</taxon>
        <taxon>Sedimenticolaceae</taxon>
        <taxon>Candidatus Thiodiazotropha</taxon>
    </lineage>
</organism>
<accession>A0A7Z0VMT7</accession>
<dbReference type="Gene3D" id="1.20.970.10">
    <property type="entry name" value="Transferase, Pyrimidine Nucleoside Phosphorylase, Chain C"/>
    <property type="match status" value="1"/>
</dbReference>
<protein>
    <submittedName>
        <fullName evidence="6">Anthranilate phosphoribosyltransferase</fullName>
        <ecNumber evidence="6">2.4.2.18</ecNumber>
    </submittedName>
</protein>
<proteinExistence type="predicted"/>
<dbReference type="OrthoDB" id="9768896at2"/>
<dbReference type="InterPro" id="IPR005940">
    <property type="entry name" value="Anthranilate_Pribosyl_Tfrase"/>
</dbReference>
<keyword evidence="3" id="KW-0057">Aromatic amino acid biosynthesis</keyword>
<dbReference type="GO" id="GO:0000162">
    <property type="term" value="P:L-tryptophan biosynthetic process"/>
    <property type="evidence" value="ECO:0007669"/>
    <property type="project" value="UniProtKB-KW"/>
</dbReference>
<evidence type="ECO:0000313" key="6">
    <source>
        <dbReference type="EMBL" id="ODJ88205.1"/>
    </source>
</evidence>
<evidence type="ECO:0000256" key="1">
    <source>
        <dbReference type="ARBA" id="ARBA00022676"/>
    </source>
</evidence>
<dbReference type="PANTHER" id="PTHR43285">
    <property type="entry name" value="ANTHRANILATE PHOSPHORIBOSYLTRANSFERASE"/>
    <property type="match status" value="1"/>
</dbReference>
<dbReference type="InterPro" id="IPR035902">
    <property type="entry name" value="Nuc_phospho_transferase"/>
</dbReference>
<dbReference type="GO" id="GO:0005829">
    <property type="term" value="C:cytosol"/>
    <property type="evidence" value="ECO:0007669"/>
    <property type="project" value="TreeGrafter"/>
</dbReference>
<keyword evidence="3" id="KW-0028">Amino-acid biosynthesis</keyword>
<evidence type="ECO:0000259" key="5">
    <source>
        <dbReference type="Pfam" id="PF02885"/>
    </source>
</evidence>
<dbReference type="Gene3D" id="3.40.1030.10">
    <property type="entry name" value="Nucleoside phosphorylase/phosphoribosyltransferase catalytic domain"/>
    <property type="match status" value="1"/>
</dbReference>
<dbReference type="Proteomes" id="UP000094769">
    <property type="component" value="Unassembled WGS sequence"/>
</dbReference>
<dbReference type="InterPro" id="IPR017459">
    <property type="entry name" value="Glycosyl_Trfase_fam3_N_dom"/>
</dbReference>
<dbReference type="PANTHER" id="PTHR43285:SF2">
    <property type="entry name" value="ANTHRANILATE PHOSPHORIBOSYLTRANSFERASE"/>
    <property type="match status" value="1"/>
</dbReference>
<gene>
    <name evidence="6" type="primary">trpD_1</name>
    <name evidence="6" type="ORF">CODIS_16180</name>
</gene>
<evidence type="ECO:0000259" key="4">
    <source>
        <dbReference type="Pfam" id="PF00591"/>
    </source>
</evidence>
<keyword evidence="2 6" id="KW-0808">Transferase</keyword>
<dbReference type="SUPFAM" id="SSF52418">
    <property type="entry name" value="Nucleoside phosphorylase/phosphoribosyltransferase catalytic domain"/>
    <property type="match status" value="1"/>
</dbReference>
<dbReference type="InterPro" id="IPR036320">
    <property type="entry name" value="Glycosyl_Trfase_fam3_N_dom_sf"/>
</dbReference>
<keyword evidence="1 6" id="KW-0328">Glycosyltransferase</keyword>
<feature type="domain" description="Glycosyl transferase family 3" evidence="4">
    <location>
        <begin position="104"/>
        <end position="278"/>
    </location>
</feature>
<dbReference type="Pfam" id="PF02885">
    <property type="entry name" value="Glycos_trans_3N"/>
    <property type="match status" value="1"/>
</dbReference>
<evidence type="ECO:0000256" key="2">
    <source>
        <dbReference type="ARBA" id="ARBA00022679"/>
    </source>
</evidence>